<dbReference type="AlphaFoldDB" id="A0A4Q7MFH6"/>
<evidence type="ECO:0000313" key="2">
    <source>
        <dbReference type="Proteomes" id="UP000293874"/>
    </source>
</evidence>
<protein>
    <recommendedName>
        <fullName evidence="3">Lipoprotein</fullName>
    </recommendedName>
</protein>
<evidence type="ECO:0008006" key="3">
    <source>
        <dbReference type="Google" id="ProtNLM"/>
    </source>
</evidence>
<accession>A0A4Q7MFH6</accession>
<proteinExistence type="predicted"/>
<keyword evidence="2" id="KW-1185">Reference proteome</keyword>
<reference evidence="1 2" key="1">
    <citation type="submission" date="2019-02" db="EMBL/GenBank/DDBJ databases">
        <title>Genomic Encyclopedia of Type Strains, Phase IV (KMG-IV): sequencing the most valuable type-strain genomes for metagenomic binning, comparative biology and taxonomic classification.</title>
        <authorList>
            <person name="Goeker M."/>
        </authorList>
    </citation>
    <scope>NUCLEOTIDE SEQUENCE [LARGE SCALE GENOMIC DNA]</scope>
    <source>
        <strain evidence="1 2">DSM 18116</strain>
    </source>
</reference>
<organism evidence="1 2">
    <name type="scientific">Pseudobacter ginsenosidimutans</name>
    <dbReference type="NCBI Taxonomy" id="661488"/>
    <lineage>
        <taxon>Bacteria</taxon>
        <taxon>Pseudomonadati</taxon>
        <taxon>Bacteroidota</taxon>
        <taxon>Chitinophagia</taxon>
        <taxon>Chitinophagales</taxon>
        <taxon>Chitinophagaceae</taxon>
        <taxon>Pseudobacter</taxon>
    </lineage>
</organism>
<gene>
    <name evidence="1" type="ORF">EV199_5905</name>
</gene>
<dbReference type="Proteomes" id="UP000293874">
    <property type="component" value="Unassembled WGS sequence"/>
</dbReference>
<sequence length="322" mass="36724">MKKFLFFLPVLLLLAVACKNKKTSLKDGDKVEIGDFIEFFPEISLPFRMDDTSLVKKSKDSFLIGMKIFQQFIPDSILKKDFNNLSTLKLYSEARVKEKGKETYLFVKAVGGSKRACYLVCFSDDNKYLNAMPLVKDGFDNSTSAYGLLDKKYQIITYRERRQGGMISTFKRNVYFYNNAANEFTLLMTEPNEEIIENVINPIDTFSTKHKLTGDYVQNKKNFISFRDSKRANELSFFVHFEKSNGECKGELKGVAKLVNNTLAVYQESGNPCELQFSFKGNTVTMKETGGCGSWRDIKCFFEGSYTRKKAPKSSEAAGKKK</sequence>
<name>A0A4Q7MFH6_9BACT</name>
<dbReference type="OrthoDB" id="653743at2"/>
<dbReference type="EMBL" id="SGXA01000006">
    <property type="protein sequence ID" value="RZS65149.1"/>
    <property type="molecule type" value="Genomic_DNA"/>
</dbReference>
<evidence type="ECO:0000313" key="1">
    <source>
        <dbReference type="EMBL" id="RZS65149.1"/>
    </source>
</evidence>
<comment type="caution">
    <text evidence="1">The sequence shown here is derived from an EMBL/GenBank/DDBJ whole genome shotgun (WGS) entry which is preliminary data.</text>
</comment>
<dbReference type="PROSITE" id="PS51257">
    <property type="entry name" value="PROKAR_LIPOPROTEIN"/>
    <property type="match status" value="1"/>
</dbReference>
<dbReference type="RefSeq" id="WP_130544383.1">
    <property type="nucleotide sequence ID" value="NZ_CP042431.1"/>
</dbReference>